<accession>A0A9E3HBV3</accession>
<proteinExistence type="predicted"/>
<sequence>MNTETWTWYSCAMKFYQDGKTHIPYMDGMFSTLDPNNLEFGFSNLLNSYYKPTRYIEAENKFIYQGVRIARTPETEAEFEEVEQSRKEFEATDRLLEIWRYSFKINTSE</sequence>
<comment type="caution">
    <text evidence="1">The sequence shown here is derived from an EMBL/GenBank/DDBJ whole genome shotgun (WGS) entry which is preliminary data.</text>
</comment>
<organism evidence="1 2">
    <name type="scientific">Pelatocladus maniniholoensis HA4357-MV3</name>
    <dbReference type="NCBI Taxonomy" id="1117104"/>
    <lineage>
        <taxon>Bacteria</taxon>
        <taxon>Bacillati</taxon>
        <taxon>Cyanobacteriota</taxon>
        <taxon>Cyanophyceae</taxon>
        <taxon>Nostocales</taxon>
        <taxon>Nostocaceae</taxon>
        <taxon>Pelatocladus</taxon>
    </lineage>
</organism>
<reference evidence="1" key="1">
    <citation type="submission" date="2021-05" db="EMBL/GenBank/DDBJ databases">
        <authorList>
            <person name="Pietrasiak N."/>
            <person name="Ward R."/>
            <person name="Stajich J.E."/>
            <person name="Kurbessoian T."/>
        </authorList>
    </citation>
    <scope>NUCLEOTIDE SEQUENCE</scope>
    <source>
        <strain evidence="1">HA4357-MV3</strain>
    </source>
</reference>
<name>A0A9E3HBV3_9NOST</name>
<protein>
    <submittedName>
        <fullName evidence="1">Uncharacterized protein</fullName>
    </submittedName>
</protein>
<dbReference type="AlphaFoldDB" id="A0A9E3HBV3"/>
<dbReference type="EMBL" id="JAHHHW010000117">
    <property type="protein sequence ID" value="MBW4433910.1"/>
    <property type="molecule type" value="Genomic_DNA"/>
</dbReference>
<reference evidence="1" key="2">
    <citation type="journal article" date="2022" name="Microbiol. Resour. Announc.">
        <title>Metagenome Sequencing to Explore Phylogenomics of Terrestrial Cyanobacteria.</title>
        <authorList>
            <person name="Ward R.D."/>
            <person name="Stajich J.E."/>
            <person name="Johansen J.R."/>
            <person name="Huntemann M."/>
            <person name="Clum A."/>
            <person name="Foster B."/>
            <person name="Foster B."/>
            <person name="Roux S."/>
            <person name="Palaniappan K."/>
            <person name="Varghese N."/>
            <person name="Mukherjee S."/>
            <person name="Reddy T.B.K."/>
            <person name="Daum C."/>
            <person name="Copeland A."/>
            <person name="Chen I.A."/>
            <person name="Ivanova N.N."/>
            <person name="Kyrpides N.C."/>
            <person name="Shapiro N."/>
            <person name="Eloe-Fadrosh E.A."/>
            <person name="Pietrasiak N."/>
        </authorList>
    </citation>
    <scope>NUCLEOTIDE SEQUENCE</scope>
    <source>
        <strain evidence="1">HA4357-MV3</strain>
    </source>
</reference>
<evidence type="ECO:0000313" key="1">
    <source>
        <dbReference type="EMBL" id="MBW4433910.1"/>
    </source>
</evidence>
<gene>
    <name evidence="1" type="ORF">KME28_19905</name>
</gene>
<dbReference type="Proteomes" id="UP000813215">
    <property type="component" value="Unassembled WGS sequence"/>
</dbReference>
<evidence type="ECO:0000313" key="2">
    <source>
        <dbReference type="Proteomes" id="UP000813215"/>
    </source>
</evidence>